<evidence type="ECO:0000313" key="1">
    <source>
        <dbReference type="EMBL" id="KAI4863624.1"/>
    </source>
</evidence>
<evidence type="ECO:0000313" key="2">
    <source>
        <dbReference type="Proteomes" id="UP001497700"/>
    </source>
</evidence>
<sequence>MHMTRTVPWPERSQMVIDALYEQDKEKRHKILYRLFAGFASQSDLPGIAFADDLMDMFPDAKIILNQRQDVHSFAKSVAGSLMFFHTWSYILSTILLKPHRLHWKMHFGIYRIFNQKLGTDLDWNYNTLVDLYGKYNEWVKEEARKRNRPVLEWQPHEGWEPICKFLGKPVPPPEVPFPHKNDRKEMQRLKVIMVAHGLLAWAGLGAAVYAGVKYGPKYLGELRQFVIDWVR</sequence>
<gene>
    <name evidence="1" type="ORF">F4820DRAFT_367300</name>
</gene>
<keyword evidence="2" id="KW-1185">Reference proteome</keyword>
<comment type="caution">
    <text evidence="1">The sequence shown here is derived from an EMBL/GenBank/DDBJ whole genome shotgun (WGS) entry which is preliminary data.</text>
</comment>
<protein>
    <submittedName>
        <fullName evidence="1">Uncharacterized protein</fullName>
    </submittedName>
</protein>
<dbReference type="EMBL" id="MU393500">
    <property type="protein sequence ID" value="KAI4863624.1"/>
    <property type="molecule type" value="Genomic_DNA"/>
</dbReference>
<organism evidence="1 2">
    <name type="scientific">Hypoxylon rubiginosum</name>
    <dbReference type="NCBI Taxonomy" id="110542"/>
    <lineage>
        <taxon>Eukaryota</taxon>
        <taxon>Fungi</taxon>
        <taxon>Dikarya</taxon>
        <taxon>Ascomycota</taxon>
        <taxon>Pezizomycotina</taxon>
        <taxon>Sordariomycetes</taxon>
        <taxon>Xylariomycetidae</taxon>
        <taxon>Xylariales</taxon>
        <taxon>Hypoxylaceae</taxon>
        <taxon>Hypoxylon</taxon>
    </lineage>
</organism>
<accession>A0ACB9YX90</accession>
<dbReference type="Proteomes" id="UP001497700">
    <property type="component" value="Unassembled WGS sequence"/>
</dbReference>
<reference evidence="1 2" key="1">
    <citation type="journal article" date="2022" name="New Phytol.">
        <title>Ecological generalism drives hyperdiversity of secondary metabolite gene clusters in xylarialean endophytes.</title>
        <authorList>
            <person name="Franco M.E.E."/>
            <person name="Wisecaver J.H."/>
            <person name="Arnold A.E."/>
            <person name="Ju Y.M."/>
            <person name="Slot J.C."/>
            <person name="Ahrendt S."/>
            <person name="Moore L.P."/>
            <person name="Eastman K.E."/>
            <person name="Scott K."/>
            <person name="Konkel Z."/>
            <person name="Mondo S.J."/>
            <person name="Kuo A."/>
            <person name="Hayes R.D."/>
            <person name="Haridas S."/>
            <person name="Andreopoulos B."/>
            <person name="Riley R."/>
            <person name="LaButti K."/>
            <person name="Pangilinan J."/>
            <person name="Lipzen A."/>
            <person name="Amirebrahimi M."/>
            <person name="Yan J."/>
            <person name="Adam C."/>
            <person name="Keymanesh K."/>
            <person name="Ng V."/>
            <person name="Louie K."/>
            <person name="Northen T."/>
            <person name="Drula E."/>
            <person name="Henrissat B."/>
            <person name="Hsieh H.M."/>
            <person name="Youens-Clark K."/>
            <person name="Lutzoni F."/>
            <person name="Miadlikowska J."/>
            <person name="Eastwood D.C."/>
            <person name="Hamelin R.C."/>
            <person name="Grigoriev I.V."/>
            <person name="U'Ren J.M."/>
        </authorList>
    </citation>
    <scope>NUCLEOTIDE SEQUENCE [LARGE SCALE GENOMIC DNA]</scope>
    <source>
        <strain evidence="1 2">CBS 119005</strain>
    </source>
</reference>
<proteinExistence type="predicted"/>
<name>A0ACB9YX90_9PEZI</name>